<protein>
    <submittedName>
        <fullName evidence="2">DNA-binding XRE family transcriptional regulator</fullName>
    </submittedName>
</protein>
<organism evidence="2 3">
    <name type="scientific">Saccharothrix carnea</name>
    <dbReference type="NCBI Taxonomy" id="1280637"/>
    <lineage>
        <taxon>Bacteria</taxon>
        <taxon>Bacillati</taxon>
        <taxon>Actinomycetota</taxon>
        <taxon>Actinomycetes</taxon>
        <taxon>Pseudonocardiales</taxon>
        <taxon>Pseudonocardiaceae</taxon>
        <taxon>Saccharothrix</taxon>
    </lineage>
</organism>
<dbReference type="SMART" id="SM00530">
    <property type="entry name" value="HTH_XRE"/>
    <property type="match status" value="1"/>
</dbReference>
<comment type="caution">
    <text evidence="2">The sequence shown here is derived from an EMBL/GenBank/DDBJ whole genome shotgun (WGS) entry which is preliminary data.</text>
</comment>
<evidence type="ECO:0000313" key="3">
    <source>
        <dbReference type="Proteomes" id="UP000241118"/>
    </source>
</evidence>
<keyword evidence="3" id="KW-1185">Reference proteome</keyword>
<gene>
    <name evidence="2" type="ORF">B0I31_10979</name>
</gene>
<dbReference type="CDD" id="cd00093">
    <property type="entry name" value="HTH_XRE"/>
    <property type="match status" value="1"/>
</dbReference>
<dbReference type="GO" id="GO:0003677">
    <property type="term" value="F:DNA binding"/>
    <property type="evidence" value="ECO:0007669"/>
    <property type="project" value="UniProtKB-KW"/>
</dbReference>
<dbReference type="InterPro" id="IPR001387">
    <property type="entry name" value="Cro/C1-type_HTH"/>
</dbReference>
<dbReference type="EMBL" id="PYAX01000009">
    <property type="protein sequence ID" value="PSL53289.1"/>
    <property type="molecule type" value="Genomic_DNA"/>
</dbReference>
<dbReference type="PROSITE" id="PS50943">
    <property type="entry name" value="HTH_CROC1"/>
    <property type="match status" value="1"/>
</dbReference>
<evidence type="ECO:0000259" key="1">
    <source>
        <dbReference type="PROSITE" id="PS50943"/>
    </source>
</evidence>
<dbReference type="SUPFAM" id="SSF47413">
    <property type="entry name" value="lambda repressor-like DNA-binding domains"/>
    <property type="match status" value="1"/>
</dbReference>
<accession>A0A2P8I498</accession>
<keyword evidence="2" id="KW-0238">DNA-binding</keyword>
<dbReference type="Proteomes" id="UP000241118">
    <property type="component" value="Unassembled WGS sequence"/>
</dbReference>
<reference evidence="2 3" key="1">
    <citation type="submission" date="2018-03" db="EMBL/GenBank/DDBJ databases">
        <title>Genomic Encyclopedia of Type Strains, Phase III (KMG-III): the genomes of soil and plant-associated and newly described type strains.</title>
        <authorList>
            <person name="Whitman W."/>
        </authorList>
    </citation>
    <scope>NUCLEOTIDE SEQUENCE [LARGE SCALE GENOMIC DNA]</scope>
    <source>
        <strain evidence="2 3">CGMCC 4.7097</strain>
    </source>
</reference>
<sequence>MVGSLAGFNLLMHVASAYRASTGYTGYMSGSLGELIRRRRLELELTQAELGQRVGRSQVAVSEWERDIVIPSDLETLAPVLGLPVEQLVMATAAQMGTDDPFERAIWQAERLTMKQREALITIYRGLVDGRSS</sequence>
<dbReference type="InterPro" id="IPR010982">
    <property type="entry name" value="Lambda_DNA-bd_dom_sf"/>
</dbReference>
<dbReference type="Pfam" id="PF13560">
    <property type="entry name" value="HTH_31"/>
    <property type="match status" value="1"/>
</dbReference>
<dbReference type="AlphaFoldDB" id="A0A2P8I498"/>
<proteinExistence type="predicted"/>
<evidence type="ECO:0000313" key="2">
    <source>
        <dbReference type="EMBL" id="PSL53289.1"/>
    </source>
</evidence>
<dbReference type="Gene3D" id="1.10.260.40">
    <property type="entry name" value="lambda repressor-like DNA-binding domains"/>
    <property type="match status" value="1"/>
</dbReference>
<feature type="domain" description="HTH cro/C1-type" evidence="1">
    <location>
        <begin position="36"/>
        <end position="88"/>
    </location>
</feature>
<name>A0A2P8I498_SACCR</name>